<dbReference type="PANTHER" id="PTHR35218:SF9">
    <property type="entry name" value="ENDONUCLEASE_EXONUCLEASE_PHOSPHATASE DOMAIN-CONTAINING PROTEIN"/>
    <property type="match status" value="1"/>
</dbReference>
<feature type="compositionally biased region" description="Low complexity" evidence="1">
    <location>
        <begin position="23"/>
        <end position="36"/>
    </location>
</feature>
<feature type="region of interest" description="Disordered" evidence="1">
    <location>
        <begin position="1"/>
        <end position="104"/>
    </location>
</feature>
<comment type="caution">
    <text evidence="3">The sequence shown here is derived from an EMBL/GenBank/DDBJ whole genome shotgun (WGS) entry which is preliminary data.</text>
</comment>
<feature type="compositionally biased region" description="Polar residues" evidence="1">
    <location>
        <begin position="69"/>
        <end position="79"/>
    </location>
</feature>
<feature type="domain" description="Endonuclease/exonuclease/phosphatase" evidence="2">
    <location>
        <begin position="130"/>
        <end position="275"/>
    </location>
</feature>
<dbReference type="InterPro" id="IPR036691">
    <property type="entry name" value="Endo/exonu/phosph_ase_sf"/>
</dbReference>
<sequence>MNKASHSGNFSPASDNKSTPVISSSSSGENHQSHSQDTCVPSSLPIKHGPQEGNIFQSLRPPDQLPFSFGNQNNGNSHTGGAPQNKPFDICDDSSDGDDQERRGPDLRHLKINLSIFVDFLEHQSYLGYTAVAISEASGHSGGIWVLSNYSKEKFSTLYNNHQAVTISVKNNGASWVFFAVYGSLNLSTREQLWKHLEEVKCSISCPWLLLGDFNDILLPNEVAGGSFYPHRAEKFANMMEACNLMDLRANGSPFTWRRNTKNNNKVAKRLDRAL</sequence>
<dbReference type="OrthoDB" id="1432859at2759"/>
<feature type="compositionally biased region" description="Polar residues" evidence="1">
    <location>
        <begin position="1"/>
        <end position="22"/>
    </location>
</feature>
<protein>
    <recommendedName>
        <fullName evidence="2">Endonuclease/exonuclease/phosphatase domain-containing protein</fullName>
    </recommendedName>
</protein>
<feature type="compositionally biased region" description="Acidic residues" evidence="1">
    <location>
        <begin position="90"/>
        <end position="99"/>
    </location>
</feature>
<gene>
    <name evidence="3" type="ORF">G2W53_034038</name>
</gene>
<reference evidence="3" key="1">
    <citation type="submission" date="2020-09" db="EMBL/GenBank/DDBJ databases">
        <title>Genome-Enabled Discovery of Anthraquinone Biosynthesis in Senna tora.</title>
        <authorList>
            <person name="Kang S.-H."/>
            <person name="Pandey R.P."/>
            <person name="Lee C.-M."/>
            <person name="Sim J.-S."/>
            <person name="Jeong J.-T."/>
            <person name="Choi B.-S."/>
            <person name="Jung M."/>
            <person name="Ginzburg D."/>
            <person name="Zhao K."/>
            <person name="Won S.Y."/>
            <person name="Oh T.-J."/>
            <person name="Yu Y."/>
            <person name="Kim N.-H."/>
            <person name="Lee O.R."/>
            <person name="Lee T.-H."/>
            <person name="Bashyal P."/>
            <person name="Kim T.-S."/>
            <person name="Lee W.-H."/>
            <person name="Kawkins C."/>
            <person name="Kim C.-K."/>
            <person name="Kim J.S."/>
            <person name="Ahn B.O."/>
            <person name="Rhee S.Y."/>
            <person name="Sohng J.K."/>
        </authorList>
    </citation>
    <scope>NUCLEOTIDE SEQUENCE</scope>
    <source>
        <tissue evidence="3">Leaf</tissue>
    </source>
</reference>
<dbReference type="SUPFAM" id="SSF56219">
    <property type="entry name" value="DNase I-like"/>
    <property type="match status" value="1"/>
</dbReference>
<dbReference type="AlphaFoldDB" id="A0A834T3D4"/>
<evidence type="ECO:0000313" key="3">
    <source>
        <dbReference type="EMBL" id="KAF7813062.1"/>
    </source>
</evidence>
<accession>A0A834T3D4</accession>
<dbReference type="PANTHER" id="PTHR35218">
    <property type="entry name" value="RNASE H DOMAIN-CONTAINING PROTEIN"/>
    <property type="match status" value="1"/>
</dbReference>
<dbReference type="Gene3D" id="3.60.10.10">
    <property type="entry name" value="Endonuclease/exonuclease/phosphatase"/>
    <property type="match status" value="1"/>
</dbReference>
<organism evidence="3 4">
    <name type="scientific">Senna tora</name>
    <dbReference type="NCBI Taxonomy" id="362788"/>
    <lineage>
        <taxon>Eukaryota</taxon>
        <taxon>Viridiplantae</taxon>
        <taxon>Streptophyta</taxon>
        <taxon>Embryophyta</taxon>
        <taxon>Tracheophyta</taxon>
        <taxon>Spermatophyta</taxon>
        <taxon>Magnoliopsida</taxon>
        <taxon>eudicotyledons</taxon>
        <taxon>Gunneridae</taxon>
        <taxon>Pentapetalae</taxon>
        <taxon>rosids</taxon>
        <taxon>fabids</taxon>
        <taxon>Fabales</taxon>
        <taxon>Fabaceae</taxon>
        <taxon>Caesalpinioideae</taxon>
        <taxon>Cassia clade</taxon>
        <taxon>Senna</taxon>
    </lineage>
</organism>
<evidence type="ECO:0000313" key="4">
    <source>
        <dbReference type="Proteomes" id="UP000634136"/>
    </source>
</evidence>
<dbReference type="GO" id="GO:0003824">
    <property type="term" value="F:catalytic activity"/>
    <property type="evidence" value="ECO:0007669"/>
    <property type="project" value="InterPro"/>
</dbReference>
<dbReference type="EMBL" id="JAAIUW010000010">
    <property type="protein sequence ID" value="KAF7813062.1"/>
    <property type="molecule type" value="Genomic_DNA"/>
</dbReference>
<evidence type="ECO:0000256" key="1">
    <source>
        <dbReference type="SAM" id="MobiDB-lite"/>
    </source>
</evidence>
<dbReference type="Pfam" id="PF03372">
    <property type="entry name" value="Exo_endo_phos"/>
    <property type="match status" value="1"/>
</dbReference>
<evidence type="ECO:0000259" key="2">
    <source>
        <dbReference type="Pfam" id="PF03372"/>
    </source>
</evidence>
<proteinExistence type="predicted"/>
<name>A0A834T3D4_9FABA</name>
<dbReference type="Proteomes" id="UP000634136">
    <property type="component" value="Unassembled WGS sequence"/>
</dbReference>
<keyword evidence="4" id="KW-1185">Reference proteome</keyword>
<dbReference type="InterPro" id="IPR005135">
    <property type="entry name" value="Endo/exonuclease/phosphatase"/>
</dbReference>